<dbReference type="PANTHER" id="PTHR41259:SF1">
    <property type="entry name" value="DOUBLE-STRAND BREAK REPAIR RAD50 ATPASE, PUTATIVE-RELATED"/>
    <property type="match status" value="1"/>
</dbReference>
<dbReference type="EMBL" id="JBHTEF010000001">
    <property type="protein sequence ID" value="MFC7581888.1"/>
    <property type="molecule type" value="Genomic_DNA"/>
</dbReference>
<evidence type="ECO:0000313" key="5">
    <source>
        <dbReference type="Proteomes" id="UP001596527"/>
    </source>
</evidence>
<dbReference type="InterPro" id="IPR041685">
    <property type="entry name" value="AAA_GajA/Old/RecF-like"/>
</dbReference>
<dbReference type="Pfam" id="PF13175">
    <property type="entry name" value="AAA_15"/>
    <property type="match status" value="1"/>
</dbReference>
<feature type="domain" description="Endonuclease GajA/Old nuclease/RecF-like AAA" evidence="3">
    <location>
        <begin position="1"/>
        <end position="48"/>
    </location>
</feature>
<evidence type="ECO:0000256" key="1">
    <source>
        <dbReference type="SAM" id="Coils"/>
    </source>
</evidence>
<gene>
    <name evidence="4" type="ORF">ACFQWG_11845</name>
</gene>
<evidence type="ECO:0000259" key="3">
    <source>
        <dbReference type="Pfam" id="PF13175"/>
    </source>
</evidence>
<feature type="region of interest" description="Disordered" evidence="2">
    <location>
        <begin position="249"/>
        <end position="268"/>
    </location>
</feature>
<dbReference type="Gene3D" id="3.40.50.300">
    <property type="entry name" value="P-loop containing nucleotide triphosphate hydrolases"/>
    <property type="match status" value="2"/>
</dbReference>
<organism evidence="4 5">
    <name type="scientific">Schaalia naturae</name>
    <dbReference type="NCBI Taxonomy" id="635203"/>
    <lineage>
        <taxon>Bacteria</taxon>
        <taxon>Bacillati</taxon>
        <taxon>Actinomycetota</taxon>
        <taxon>Actinomycetes</taxon>
        <taxon>Actinomycetales</taxon>
        <taxon>Actinomycetaceae</taxon>
        <taxon>Schaalia</taxon>
    </lineage>
</organism>
<proteinExistence type="predicted"/>
<comment type="caution">
    <text evidence="4">The sequence shown here is derived from an EMBL/GenBank/DDBJ whole genome shotgun (WGS) entry which is preliminary data.</text>
</comment>
<feature type="coiled-coil region" evidence="1">
    <location>
        <begin position="565"/>
        <end position="630"/>
    </location>
</feature>
<dbReference type="RefSeq" id="WP_380975582.1">
    <property type="nucleotide sequence ID" value="NZ_JBHTEF010000001.1"/>
</dbReference>
<dbReference type="InterPro" id="IPR027417">
    <property type="entry name" value="P-loop_NTPase"/>
</dbReference>
<name>A0ABW2SRB0_9ACTO</name>
<dbReference type="PANTHER" id="PTHR41259">
    <property type="entry name" value="DOUBLE-STRAND BREAK REPAIR RAD50 ATPASE, PUTATIVE-RELATED"/>
    <property type="match status" value="1"/>
</dbReference>
<protein>
    <submittedName>
        <fullName evidence="4">AAA family ATPase</fullName>
    </submittedName>
</protein>
<evidence type="ECO:0000256" key="2">
    <source>
        <dbReference type="SAM" id="MobiDB-lite"/>
    </source>
</evidence>
<keyword evidence="1" id="KW-0175">Coiled coil</keyword>
<accession>A0ABW2SRB0</accession>
<evidence type="ECO:0000313" key="4">
    <source>
        <dbReference type="EMBL" id="MFC7581888.1"/>
    </source>
</evidence>
<keyword evidence="5" id="KW-1185">Reference proteome</keyword>
<dbReference type="SUPFAM" id="SSF52540">
    <property type="entry name" value="P-loop containing nucleoside triphosphate hydrolases"/>
    <property type="match status" value="1"/>
</dbReference>
<dbReference type="Proteomes" id="UP001596527">
    <property type="component" value="Unassembled WGS sequence"/>
</dbReference>
<sequence>MRIHSVRLVDFRGVADATVRLSPGVTVIEGPNETGKSSIAEALRLVRDFKATSGHKDIRAVQPVDRDVGPEVTLSLTTGPFDLVYRKRWLRKPETELRVSAPRPEQHAGDTAHDRFLDILGQTLDLDLLLALEVQQGASLAQPDLARIAALHRTLDEAGDPSADHDELMDLIEQEYRRFFTPTGRPTGEYRAGAEELPGLEREVADLAEQGRRLDGLVERHRALSGQLDALDARLTQATADLRAREAAARDLDRRRGAADRSGRALEEATRTLERAEEALVRRRELLTAVEDRRGELQELAAAAAEEEDGLRAAEDAFASAERAASGARGAHEEARDRAQRAAAALTRLRDAHDRRELAGRVERARAAHGRLVDATAALESAPDLPAGVLEDLTSLSTDLTVAERTRDLAAAQVSVEALGDRPVLLDGEALAAGSRRSMPAHAPVTVEVPGLARITVTPGTTGGSAEQGADRARAALSEALVRAGVESVEQAAALIDRRRLAEAARQEARRDLDRELSGDDLDMLEARLAGLTARLRAAGGPAAEPEHPLDADAADPEAAAHRAQDDEEEAAEALAQALDVLEQARAARDAASARDVRAGARRDTARAELDRAEAALAAARAQEDDAFLEEALTRAAHERDACREAALADQGALEQADPDTVETLLDNARRLVDSTRENRSDTHTEAAQAKALVDSLAAEGIETRLAEAQARLAESRLTQARLERDARAARLLRDTMVRHRDLAQRRYVAPFTQRIERLGRVVFGPDLRIGITPDLVIESRTLGGRTVPFDSLSAGAREQLALLGRLACAQLVSGDEGAPVILDDTLGYSDPERLASLGAVLGAVGSSAQVIVLTCQPDRFASVGGAKVVRLPPPTP</sequence>
<reference evidence="5" key="1">
    <citation type="journal article" date="2019" name="Int. J. Syst. Evol. Microbiol.">
        <title>The Global Catalogue of Microorganisms (GCM) 10K type strain sequencing project: providing services to taxonomists for standard genome sequencing and annotation.</title>
        <authorList>
            <consortium name="The Broad Institute Genomics Platform"/>
            <consortium name="The Broad Institute Genome Sequencing Center for Infectious Disease"/>
            <person name="Wu L."/>
            <person name="Ma J."/>
        </authorList>
    </citation>
    <scope>NUCLEOTIDE SEQUENCE [LARGE SCALE GENOMIC DNA]</scope>
    <source>
        <strain evidence="5">CCUG 56698</strain>
    </source>
</reference>
<feature type="coiled-coil region" evidence="1">
    <location>
        <begin position="699"/>
        <end position="726"/>
    </location>
</feature>